<keyword evidence="4 8" id="KW-0812">Transmembrane</keyword>
<dbReference type="AlphaFoldDB" id="A0AA88XCI0"/>
<dbReference type="Pfam" id="PF00226">
    <property type="entry name" value="DnaJ"/>
    <property type="match status" value="1"/>
</dbReference>
<comment type="function">
    <text evidence="1">May function as a co-chaperone.</text>
</comment>
<evidence type="ECO:0000256" key="4">
    <source>
        <dbReference type="ARBA" id="ARBA00022692"/>
    </source>
</evidence>
<feature type="compositionally biased region" description="Basic and acidic residues" evidence="7">
    <location>
        <begin position="343"/>
        <end position="366"/>
    </location>
</feature>
<evidence type="ECO:0000256" key="1">
    <source>
        <dbReference type="ARBA" id="ARBA00002080"/>
    </source>
</evidence>
<feature type="region of interest" description="Disordered" evidence="7">
    <location>
        <begin position="338"/>
        <end position="366"/>
    </location>
</feature>
<dbReference type="PROSITE" id="PS50076">
    <property type="entry name" value="DNAJ_2"/>
    <property type="match status" value="1"/>
</dbReference>
<dbReference type="InterPro" id="IPR001623">
    <property type="entry name" value="DnaJ_domain"/>
</dbReference>
<feature type="domain" description="J" evidence="9">
    <location>
        <begin position="282"/>
        <end position="354"/>
    </location>
</feature>
<feature type="transmembrane region" description="Helical" evidence="8">
    <location>
        <begin position="113"/>
        <end position="135"/>
    </location>
</feature>
<comment type="caution">
    <text evidence="10">The sequence shown here is derived from an EMBL/GenBank/DDBJ whole genome shotgun (WGS) entry which is preliminary data.</text>
</comment>
<evidence type="ECO:0000256" key="6">
    <source>
        <dbReference type="ARBA" id="ARBA00023136"/>
    </source>
</evidence>
<evidence type="ECO:0000256" key="7">
    <source>
        <dbReference type="SAM" id="MobiDB-lite"/>
    </source>
</evidence>
<dbReference type="InterPro" id="IPR036869">
    <property type="entry name" value="J_dom_sf"/>
</dbReference>
<proteinExistence type="predicted"/>
<dbReference type="SUPFAM" id="SSF46565">
    <property type="entry name" value="Chaperone J-domain"/>
    <property type="match status" value="1"/>
</dbReference>
<evidence type="ECO:0000256" key="2">
    <source>
        <dbReference type="ARBA" id="ARBA00004141"/>
    </source>
</evidence>
<gene>
    <name evidence="10" type="ORF">FSP39_000660</name>
</gene>
<protein>
    <recommendedName>
        <fullName evidence="3">DnaJ homolog subfamily C member 22</fullName>
    </recommendedName>
</protein>
<dbReference type="CDD" id="cd06257">
    <property type="entry name" value="DnaJ"/>
    <property type="match status" value="1"/>
</dbReference>
<dbReference type="Pfam" id="PF05154">
    <property type="entry name" value="TM2"/>
    <property type="match status" value="1"/>
</dbReference>
<feature type="transmembrane region" description="Helical" evidence="8">
    <location>
        <begin position="82"/>
        <end position="101"/>
    </location>
</feature>
<dbReference type="PANTHER" id="PTHR44733:SF1">
    <property type="entry name" value="DNAJ HOMOLOG SUBFAMILY C MEMBER 22"/>
    <property type="match status" value="1"/>
</dbReference>
<feature type="transmembrane region" description="Helical" evidence="8">
    <location>
        <begin position="6"/>
        <end position="24"/>
    </location>
</feature>
<dbReference type="PANTHER" id="PTHR44733">
    <property type="entry name" value="DNAJ HOMOLOG SUBFAMILY C MEMBER 22"/>
    <property type="match status" value="1"/>
</dbReference>
<dbReference type="InterPro" id="IPR007829">
    <property type="entry name" value="TM2"/>
</dbReference>
<dbReference type="SMART" id="SM00271">
    <property type="entry name" value="DnaJ"/>
    <property type="match status" value="1"/>
</dbReference>
<comment type="subcellular location">
    <subcellularLocation>
        <location evidence="2">Membrane</location>
        <topology evidence="2">Multi-pass membrane protein</topology>
    </subcellularLocation>
</comment>
<reference evidence="10" key="1">
    <citation type="submission" date="2019-08" db="EMBL/GenBank/DDBJ databases">
        <title>The improved chromosome-level genome for the pearl oyster Pinctada fucata martensii using PacBio sequencing and Hi-C.</title>
        <authorList>
            <person name="Zheng Z."/>
        </authorList>
    </citation>
    <scope>NUCLEOTIDE SEQUENCE</scope>
    <source>
        <strain evidence="10">ZZ-2019</strain>
        <tissue evidence="10">Adductor muscle</tissue>
    </source>
</reference>
<evidence type="ECO:0000259" key="9">
    <source>
        <dbReference type="PROSITE" id="PS50076"/>
    </source>
</evidence>
<name>A0AA88XCI0_PINIB</name>
<evidence type="ECO:0000256" key="3">
    <source>
        <dbReference type="ARBA" id="ARBA00020945"/>
    </source>
</evidence>
<dbReference type="Gene3D" id="1.10.287.110">
    <property type="entry name" value="DnaJ domain"/>
    <property type="match status" value="1"/>
</dbReference>
<feature type="region of interest" description="Disordered" evidence="7">
    <location>
        <begin position="305"/>
        <end position="325"/>
    </location>
</feature>
<organism evidence="10 11">
    <name type="scientific">Pinctada imbricata</name>
    <name type="common">Atlantic pearl-oyster</name>
    <name type="synonym">Pinctada martensii</name>
    <dbReference type="NCBI Taxonomy" id="66713"/>
    <lineage>
        <taxon>Eukaryota</taxon>
        <taxon>Metazoa</taxon>
        <taxon>Spiralia</taxon>
        <taxon>Lophotrochozoa</taxon>
        <taxon>Mollusca</taxon>
        <taxon>Bivalvia</taxon>
        <taxon>Autobranchia</taxon>
        <taxon>Pteriomorphia</taxon>
        <taxon>Pterioida</taxon>
        <taxon>Pterioidea</taxon>
        <taxon>Pteriidae</taxon>
        <taxon>Pinctada</taxon>
    </lineage>
</organism>
<sequence>MANIVITYFLWLIGGWFGLHHFYLGRDRHAFIWWTTWGGFFGLGWFRDLWRIPEYIHAANRDHGYLEEYKQRVRYYKTPDFGVVRFAGEIIVGFTFGLIVRSTIPEDFVEESAICWFLATFVPPCAVAIGVHLVANVQPHVASMKWPLIGAYIGLPWLLYDSQNLIYSSLISAVLVNWKGKQWDLEAHRPKRGFCKRISILSACGTIYLILWGGSIYFNASITTRDGESIPLREAIPNFFNSPAWADTKETFKQIYDYYKIHGFSKMYEEIVEKLDPTGEANALKVLELDENATEKEIKSRYKELAKKYHPDRQKDPSKKKEAEDKFVEIQKAYETLSSIKNKRSERNQKSRKGTEYDQDNWRYKS</sequence>
<keyword evidence="6 8" id="KW-0472">Membrane</keyword>
<evidence type="ECO:0000313" key="11">
    <source>
        <dbReference type="Proteomes" id="UP001186944"/>
    </source>
</evidence>
<dbReference type="PRINTS" id="PR00625">
    <property type="entry name" value="JDOMAIN"/>
</dbReference>
<keyword evidence="11" id="KW-1185">Reference proteome</keyword>
<dbReference type="Proteomes" id="UP001186944">
    <property type="component" value="Unassembled WGS sequence"/>
</dbReference>
<feature type="transmembrane region" description="Helical" evidence="8">
    <location>
        <begin position="198"/>
        <end position="218"/>
    </location>
</feature>
<dbReference type="EMBL" id="VSWD01000014">
    <property type="protein sequence ID" value="KAK3082625.1"/>
    <property type="molecule type" value="Genomic_DNA"/>
</dbReference>
<keyword evidence="5 8" id="KW-1133">Transmembrane helix</keyword>
<accession>A0AA88XCI0</accession>
<evidence type="ECO:0000313" key="10">
    <source>
        <dbReference type="EMBL" id="KAK3082625.1"/>
    </source>
</evidence>
<dbReference type="GO" id="GO:0016020">
    <property type="term" value="C:membrane"/>
    <property type="evidence" value="ECO:0007669"/>
    <property type="project" value="UniProtKB-SubCell"/>
</dbReference>
<feature type="transmembrane region" description="Helical" evidence="8">
    <location>
        <begin position="31"/>
        <end position="47"/>
    </location>
</feature>
<evidence type="ECO:0000256" key="5">
    <source>
        <dbReference type="ARBA" id="ARBA00022989"/>
    </source>
</evidence>
<evidence type="ECO:0000256" key="8">
    <source>
        <dbReference type="SAM" id="Phobius"/>
    </source>
</evidence>